<evidence type="ECO:0000259" key="4">
    <source>
        <dbReference type="Pfam" id="PF13458"/>
    </source>
</evidence>
<protein>
    <submittedName>
        <fullName evidence="5">ABC transporter substrate-binding protein</fullName>
    </submittedName>
</protein>
<evidence type="ECO:0000256" key="3">
    <source>
        <dbReference type="SAM" id="SignalP"/>
    </source>
</evidence>
<dbReference type="InterPro" id="IPR051010">
    <property type="entry name" value="BCAA_transport"/>
</dbReference>
<dbReference type="Gene3D" id="3.40.50.2300">
    <property type="match status" value="2"/>
</dbReference>
<comment type="similarity">
    <text evidence="1">Belongs to the leucine-binding protein family.</text>
</comment>
<evidence type="ECO:0000313" key="6">
    <source>
        <dbReference type="Proteomes" id="UP001499987"/>
    </source>
</evidence>
<organism evidence="5 6">
    <name type="scientific">Kitasatospora arboriphila</name>
    <dbReference type="NCBI Taxonomy" id="258052"/>
    <lineage>
        <taxon>Bacteria</taxon>
        <taxon>Bacillati</taxon>
        <taxon>Actinomycetota</taxon>
        <taxon>Actinomycetes</taxon>
        <taxon>Kitasatosporales</taxon>
        <taxon>Streptomycetaceae</taxon>
        <taxon>Kitasatospora</taxon>
    </lineage>
</organism>
<feature type="signal peptide" evidence="3">
    <location>
        <begin position="1"/>
        <end position="20"/>
    </location>
</feature>
<dbReference type="PROSITE" id="PS51257">
    <property type="entry name" value="PROKAR_LIPOPROTEIN"/>
    <property type="match status" value="1"/>
</dbReference>
<dbReference type="SUPFAM" id="SSF53822">
    <property type="entry name" value="Periplasmic binding protein-like I"/>
    <property type="match status" value="1"/>
</dbReference>
<evidence type="ECO:0000256" key="1">
    <source>
        <dbReference type="ARBA" id="ARBA00010062"/>
    </source>
</evidence>
<dbReference type="Pfam" id="PF13458">
    <property type="entry name" value="Peripla_BP_6"/>
    <property type="match status" value="1"/>
</dbReference>
<dbReference type="EMBL" id="BAAALD010000040">
    <property type="protein sequence ID" value="GAA1094193.1"/>
    <property type="molecule type" value="Genomic_DNA"/>
</dbReference>
<reference evidence="5 6" key="1">
    <citation type="journal article" date="2019" name="Int. J. Syst. Evol. Microbiol.">
        <title>The Global Catalogue of Microorganisms (GCM) 10K type strain sequencing project: providing services to taxonomists for standard genome sequencing and annotation.</title>
        <authorList>
            <consortium name="The Broad Institute Genomics Platform"/>
            <consortium name="The Broad Institute Genome Sequencing Center for Infectious Disease"/>
            <person name="Wu L."/>
            <person name="Ma J."/>
        </authorList>
    </citation>
    <scope>NUCLEOTIDE SEQUENCE [LARGE SCALE GENOMIC DNA]</scope>
    <source>
        <strain evidence="5 6">JCM 13002</strain>
    </source>
</reference>
<dbReference type="RefSeq" id="WP_344625209.1">
    <property type="nucleotide sequence ID" value="NZ_BAAALD010000040.1"/>
</dbReference>
<comment type="caution">
    <text evidence="5">The sequence shown here is derived from an EMBL/GenBank/DDBJ whole genome shotgun (WGS) entry which is preliminary data.</text>
</comment>
<dbReference type="PANTHER" id="PTHR30483:SF6">
    <property type="entry name" value="PERIPLASMIC BINDING PROTEIN OF ABC TRANSPORTER FOR NATURAL AMINO ACIDS"/>
    <property type="match status" value="1"/>
</dbReference>
<dbReference type="InterPro" id="IPR028081">
    <property type="entry name" value="Leu-bd"/>
</dbReference>
<keyword evidence="2 3" id="KW-0732">Signal</keyword>
<proteinExistence type="inferred from homology"/>
<keyword evidence="6" id="KW-1185">Reference proteome</keyword>
<dbReference type="InterPro" id="IPR028082">
    <property type="entry name" value="Peripla_BP_I"/>
</dbReference>
<accession>A0ABN1TNZ5</accession>
<dbReference type="Proteomes" id="UP001499987">
    <property type="component" value="Unassembled WGS sequence"/>
</dbReference>
<dbReference type="PANTHER" id="PTHR30483">
    <property type="entry name" value="LEUCINE-SPECIFIC-BINDING PROTEIN"/>
    <property type="match status" value="1"/>
</dbReference>
<feature type="domain" description="Leucine-binding protein" evidence="4">
    <location>
        <begin position="34"/>
        <end position="353"/>
    </location>
</feature>
<evidence type="ECO:0000256" key="2">
    <source>
        <dbReference type="ARBA" id="ARBA00022729"/>
    </source>
</evidence>
<evidence type="ECO:0000313" key="5">
    <source>
        <dbReference type="EMBL" id="GAA1094193.1"/>
    </source>
</evidence>
<feature type="chain" id="PRO_5047081975" evidence="3">
    <location>
        <begin position="21"/>
        <end position="414"/>
    </location>
</feature>
<name>A0ABN1TNZ5_9ACTN</name>
<sequence>MRVSRAAAVVLAATTVLSSAACGSGSAGADGDRVRIGALLSLSGVYSTLGPAEKKAMTMGVEELNRQGFTVAGRRHTLEIVYADDKSDPATTGVTALREMTQAQRLPVVAYGLGSATYAPQLKRKPVPMINVLDSSYPSILDLDPHLYLTRGGSHTYVPGCLAYAKQKLGAKSLGVITAKGEPYGEGLTELVGLAARANGIRIAASADFPLGATDYGNAVGAVLAAKPDAIYLSSVTGVILPVLKQLRQAGWTGPVLHSAGVGPDQARAILGEQFNTLMTDNYDCAGTLPGTSSDPATVAFAKAYEERWKEHPQDLTMWAHDYPFIVAEAMSRAGSTTDPEKINKALPGIGVPKGTVSGWLPTYTGQLFDERGARTTSEVTAWCPAKQSVASAMTFDTKRGELVDPVFAKDACA</sequence>
<gene>
    <name evidence="5" type="ORF">GCM10009663_42120</name>
</gene>